<proteinExistence type="predicted"/>
<organism evidence="2 3">
    <name type="scientific">Armillaria solidipes</name>
    <dbReference type="NCBI Taxonomy" id="1076256"/>
    <lineage>
        <taxon>Eukaryota</taxon>
        <taxon>Fungi</taxon>
        <taxon>Dikarya</taxon>
        <taxon>Basidiomycota</taxon>
        <taxon>Agaricomycotina</taxon>
        <taxon>Agaricomycetes</taxon>
        <taxon>Agaricomycetidae</taxon>
        <taxon>Agaricales</taxon>
        <taxon>Marasmiineae</taxon>
        <taxon>Physalacriaceae</taxon>
        <taxon>Armillaria</taxon>
    </lineage>
</organism>
<name>A0A2H3BY35_9AGAR</name>
<evidence type="ECO:0000313" key="3">
    <source>
        <dbReference type="Proteomes" id="UP000218334"/>
    </source>
</evidence>
<dbReference type="EMBL" id="KZ293417">
    <property type="protein sequence ID" value="PBK75745.1"/>
    <property type="molecule type" value="Genomic_DNA"/>
</dbReference>
<accession>A0A2H3BY35</accession>
<evidence type="ECO:0000313" key="2">
    <source>
        <dbReference type="EMBL" id="PBK75745.1"/>
    </source>
</evidence>
<dbReference type="STRING" id="1076256.A0A2H3BY35"/>
<feature type="region of interest" description="Disordered" evidence="1">
    <location>
        <begin position="132"/>
        <end position="153"/>
    </location>
</feature>
<feature type="compositionally biased region" description="Basic and acidic residues" evidence="1">
    <location>
        <begin position="275"/>
        <end position="285"/>
    </location>
</feature>
<gene>
    <name evidence="2" type="ORF">ARMSODRAFT_950069</name>
</gene>
<sequence>MESSFQHAAQKRLKTRSCLEVIRVIRSLMEFPGTSFRNVPEKNACAMRLSHGSRIVQMFEKCQISGGKPSTSCLLPGELQDNKITDYRIAPVFGVVIFATMLPTANLHLRGLYDTTIEFFALRSPTISSRAVSSSSSHADSDPHSRTLTPVPDPIAKLTQECASLRERLDAADRRQGTCTCFSPGSNMSTVRRELEDTRKELVRAKLEVSRLEARCMTLEKSLKETRDLLRASSPDKISQGPQAESHRSDESVEEDELDDVDEKVEEETTSLSSEEQRAQRKSEEVYMTRTDSWSGAQLLQAVQDLNSEILQFAAAATELCTFDKKAYPSSSKATNQAIQDTATRLGGDLARILSTRDHSQDPMLVQLALQGCLSTCVARALLPFCMGFPSKPDSILSQIYAHMYMAEPQPTSSRWRALTHRHIHTMYPYLNDYSINELSETMFRWSSDILFIAGCPTTDRLSLSTREGLRTRFGDQVKRIARTVSNLAQVTREEIMSTRFDIIAIENESNFDPRRMVDAFGDYGTSRGSILITTEVGLRCTTRKDLVDLNTERPGGEVEQRLLLPPKVILESVLDFMER</sequence>
<evidence type="ECO:0000256" key="1">
    <source>
        <dbReference type="SAM" id="MobiDB-lite"/>
    </source>
</evidence>
<reference evidence="3" key="1">
    <citation type="journal article" date="2017" name="Nat. Ecol. Evol.">
        <title>Genome expansion and lineage-specific genetic innovations in the forest pathogenic fungi Armillaria.</title>
        <authorList>
            <person name="Sipos G."/>
            <person name="Prasanna A.N."/>
            <person name="Walter M.C."/>
            <person name="O'Connor E."/>
            <person name="Balint B."/>
            <person name="Krizsan K."/>
            <person name="Kiss B."/>
            <person name="Hess J."/>
            <person name="Varga T."/>
            <person name="Slot J."/>
            <person name="Riley R."/>
            <person name="Boka B."/>
            <person name="Rigling D."/>
            <person name="Barry K."/>
            <person name="Lee J."/>
            <person name="Mihaltcheva S."/>
            <person name="LaButti K."/>
            <person name="Lipzen A."/>
            <person name="Waldron R."/>
            <person name="Moloney N.M."/>
            <person name="Sperisen C."/>
            <person name="Kredics L."/>
            <person name="Vagvoelgyi C."/>
            <person name="Patrignani A."/>
            <person name="Fitzpatrick D."/>
            <person name="Nagy I."/>
            <person name="Doyle S."/>
            <person name="Anderson J.B."/>
            <person name="Grigoriev I.V."/>
            <person name="Gueldener U."/>
            <person name="Muensterkoetter M."/>
            <person name="Nagy L.G."/>
        </authorList>
    </citation>
    <scope>NUCLEOTIDE SEQUENCE [LARGE SCALE GENOMIC DNA]</scope>
    <source>
        <strain evidence="3">28-4</strain>
    </source>
</reference>
<protein>
    <submittedName>
        <fullName evidence="2">Uncharacterized protein</fullName>
    </submittedName>
</protein>
<dbReference type="AlphaFoldDB" id="A0A2H3BY35"/>
<keyword evidence="3" id="KW-1185">Reference proteome</keyword>
<feature type="compositionally biased region" description="Acidic residues" evidence="1">
    <location>
        <begin position="252"/>
        <end position="269"/>
    </location>
</feature>
<feature type="region of interest" description="Disordered" evidence="1">
    <location>
        <begin position="227"/>
        <end position="285"/>
    </location>
</feature>
<dbReference type="Proteomes" id="UP000218334">
    <property type="component" value="Unassembled WGS sequence"/>
</dbReference>